<dbReference type="Proteomes" id="UP000186607">
    <property type="component" value="Unassembled WGS sequence"/>
</dbReference>
<reference evidence="1 2" key="1">
    <citation type="submission" date="2017-01" db="EMBL/GenBank/DDBJ databases">
        <title>Genome Analysis of Deinococcus marmoris KOPRI26562.</title>
        <authorList>
            <person name="Kim J.H."/>
            <person name="Oh H.-M."/>
        </authorList>
    </citation>
    <scope>NUCLEOTIDE SEQUENCE [LARGE SCALE GENOMIC DNA]</scope>
    <source>
        <strain evidence="1 2">KOPRI26562</strain>
    </source>
</reference>
<dbReference type="EMBL" id="MSTI01000135">
    <property type="protein sequence ID" value="OLV16621.1"/>
    <property type="molecule type" value="Genomic_DNA"/>
</dbReference>
<accession>A0A1U7NUM4</accession>
<evidence type="ECO:0000313" key="1">
    <source>
        <dbReference type="EMBL" id="OLV16621.1"/>
    </source>
</evidence>
<evidence type="ECO:0000313" key="2">
    <source>
        <dbReference type="Proteomes" id="UP000186607"/>
    </source>
</evidence>
<sequence>MTIDELLAGIPEEPLRYEDIPEWRPRGREWGGPLWEAEEEEAEN</sequence>
<name>A0A1U7NUM4_9DEIO</name>
<dbReference type="STRING" id="249408.BOO71_0011179"/>
<protein>
    <submittedName>
        <fullName evidence="1">Uncharacterized protein</fullName>
    </submittedName>
</protein>
<gene>
    <name evidence="1" type="ORF">BOO71_0011179</name>
</gene>
<organism evidence="1 2">
    <name type="scientific">Deinococcus marmoris</name>
    <dbReference type="NCBI Taxonomy" id="249408"/>
    <lineage>
        <taxon>Bacteria</taxon>
        <taxon>Thermotogati</taxon>
        <taxon>Deinococcota</taxon>
        <taxon>Deinococci</taxon>
        <taxon>Deinococcales</taxon>
        <taxon>Deinococcaceae</taxon>
        <taxon>Deinococcus</taxon>
    </lineage>
</organism>
<keyword evidence="2" id="KW-1185">Reference proteome</keyword>
<dbReference type="RefSeq" id="WP_303046749.1">
    <property type="nucleotide sequence ID" value="NZ_MSTI01000135.1"/>
</dbReference>
<proteinExistence type="predicted"/>
<comment type="caution">
    <text evidence="1">The sequence shown here is derived from an EMBL/GenBank/DDBJ whole genome shotgun (WGS) entry which is preliminary data.</text>
</comment>
<dbReference type="AlphaFoldDB" id="A0A1U7NUM4"/>